<dbReference type="AlphaFoldDB" id="A0A060UUL5"/>
<evidence type="ECO:0000313" key="5">
    <source>
        <dbReference type="EMBL" id="QQD74087.1"/>
    </source>
</evidence>
<dbReference type="Proteomes" id="UP000595420">
    <property type="component" value="Chromosome"/>
</dbReference>
<protein>
    <submittedName>
        <fullName evidence="4">Uncharacterized protein</fullName>
    </submittedName>
</protein>
<dbReference type="EMBL" id="CP059488">
    <property type="protein sequence ID" value="QQD74087.1"/>
    <property type="molecule type" value="Genomic_DNA"/>
</dbReference>
<name>A0A060UUL5_9PROT</name>
<keyword evidence="1" id="KW-0535">Nitrogen fixation</keyword>
<reference evidence="4" key="2">
    <citation type="submission" date="2014-07" db="EMBL/GenBank/DDBJ databases">
        <title>Initial genome analysis of the psychrotolerant acidophile Acidithiobacillus ferrivorans CF27: insights into iron and sulfur oxidation pathways and into biofilm formation.</title>
        <authorList>
            <person name="Talla E."/>
            <person name="Hedrich S."/>
            <person name="Mangenot S."/>
            <person name="Ji B."/>
            <person name="Johnson D.B."/>
            <person name="Barbe V."/>
            <person name="Bonnefoy V."/>
        </authorList>
    </citation>
    <scope>NUCLEOTIDE SEQUENCE [LARGE SCALE GENOMIC DNA]</scope>
    <source>
        <strain evidence="4">CF27</strain>
    </source>
</reference>
<organism evidence="4">
    <name type="scientific">Acidithiobacillus ferrivorans</name>
    <dbReference type="NCBI Taxonomy" id="160808"/>
    <lineage>
        <taxon>Bacteria</taxon>
        <taxon>Pseudomonadati</taxon>
        <taxon>Pseudomonadota</taxon>
        <taxon>Acidithiobacillia</taxon>
        <taxon>Acidithiobacillales</taxon>
        <taxon>Acidithiobacillaceae</taxon>
        <taxon>Acidithiobacillus</taxon>
    </lineage>
</organism>
<dbReference type="Gene3D" id="1.10.287.660">
    <property type="entry name" value="Helix hairpin bin"/>
    <property type="match status" value="1"/>
</dbReference>
<comment type="similarity">
    <text evidence="2">Belongs to the UPF0437 family.</text>
</comment>
<dbReference type="OrthoDB" id="3216579at2"/>
<feature type="coiled-coil region" evidence="3">
    <location>
        <begin position="25"/>
        <end position="52"/>
    </location>
</feature>
<evidence type="ECO:0000313" key="6">
    <source>
        <dbReference type="EMBL" id="SMH64302.1"/>
    </source>
</evidence>
<dbReference type="InterPro" id="IPR029012">
    <property type="entry name" value="Helix_hairpin_bin_sf"/>
</dbReference>
<evidence type="ECO:0000256" key="3">
    <source>
        <dbReference type="SAM" id="Coils"/>
    </source>
</evidence>
<dbReference type="Proteomes" id="UP000193925">
    <property type="component" value="Chromosome AFERRI"/>
</dbReference>
<evidence type="ECO:0000256" key="1">
    <source>
        <dbReference type="ARBA" id="ARBA00023231"/>
    </source>
</evidence>
<reference evidence="6 7" key="3">
    <citation type="submission" date="2017-03" db="EMBL/GenBank/DDBJ databases">
        <authorList>
            <person name="Regsiter A."/>
            <person name="William W."/>
        </authorList>
    </citation>
    <scope>NUCLEOTIDE SEQUENCE [LARGE SCALE GENOMIC DNA]</scope>
    <source>
        <strain evidence="6">PRJEB5721</strain>
    </source>
</reference>
<evidence type="ECO:0000313" key="4">
    <source>
        <dbReference type="EMBL" id="CDQ10274.1"/>
    </source>
</evidence>
<dbReference type="RefSeq" id="WP_014029030.1">
    <property type="nucleotide sequence ID" value="NZ_CCCS020000035.1"/>
</dbReference>
<dbReference type="InterPro" id="IPR007774">
    <property type="entry name" value="Put_N_fixation"/>
</dbReference>
<keyword evidence="7" id="KW-1185">Reference proteome</keyword>
<evidence type="ECO:0000256" key="2">
    <source>
        <dbReference type="ARBA" id="ARBA00044954"/>
    </source>
</evidence>
<evidence type="ECO:0000313" key="8">
    <source>
        <dbReference type="Proteomes" id="UP000595420"/>
    </source>
</evidence>
<dbReference type="Pfam" id="PF05082">
    <property type="entry name" value="Rop-like"/>
    <property type="match status" value="1"/>
</dbReference>
<evidence type="ECO:0000313" key="7">
    <source>
        <dbReference type="Proteomes" id="UP000193925"/>
    </source>
</evidence>
<reference evidence="4" key="1">
    <citation type="submission" date="2014-03" db="EMBL/GenBank/DDBJ databases">
        <authorList>
            <person name="Genoscope - CEA"/>
        </authorList>
    </citation>
    <scope>NUCLEOTIDE SEQUENCE [LARGE SCALE GENOMIC DNA]</scope>
    <source>
        <strain evidence="4">CF27</strain>
    </source>
</reference>
<sequence>MSVLMEMLPVTEEQTNHWELIVDEKDTLKAEIKRLNAQATQAKMDLHDLAEDLPIGWENILELANRTYAAYRDLTAARARLASFPGG</sequence>
<dbReference type="EMBL" id="CCCS020000035">
    <property type="protein sequence ID" value="CDQ10274.1"/>
    <property type="molecule type" value="Genomic_DNA"/>
</dbReference>
<reference evidence="5 8" key="4">
    <citation type="submission" date="2020-07" db="EMBL/GenBank/DDBJ databases">
        <title>Complete genome sequence analysis of Acidithiobacillus ferrivorans XJFY6S-08 reveals extreme environmental adaptation to alpine acid mine drainage.</title>
        <authorList>
            <person name="Yan L."/>
            <person name="Ni Y."/>
        </authorList>
    </citation>
    <scope>NUCLEOTIDE SEQUENCE [LARGE SCALE GENOMIC DNA]</scope>
    <source>
        <strain evidence="5 8">XJFY6S-08</strain>
    </source>
</reference>
<dbReference type="EMBL" id="LT841305">
    <property type="protein sequence ID" value="SMH64302.1"/>
    <property type="molecule type" value="Genomic_DNA"/>
</dbReference>
<gene>
    <name evidence="6" type="ORF">AFERRI_10335</name>
    <name evidence="4" type="ORF">AFERRI_400055</name>
    <name evidence="5" type="ORF">H2515_07690</name>
</gene>
<accession>A0A060UUL5</accession>
<keyword evidence="3" id="KW-0175">Coiled coil</keyword>
<proteinExistence type="inferred from homology"/>